<evidence type="ECO:0000313" key="2">
    <source>
        <dbReference type="EMBL" id="ORJ58196.1"/>
    </source>
</evidence>
<feature type="transmembrane region" description="Helical" evidence="1">
    <location>
        <begin position="117"/>
        <end position="135"/>
    </location>
</feature>
<gene>
    <name evidence="2" type="ORF">B5M45_21345</name>
</gene>
<reference evidence="2 3" key="1">
    <citation type="submission" date="2017-03" db="EMBL/GenBank/DDBJ databases">
        <title>Genomic insights into Mycobacterium simiae human colonization.</title>
        <authorList>
            <person name="Steffani J.L."/>
            <person name="Brunck M.E."/>
            <person name="Cruz E."/>
            <person name="Montiel R."/>
            <person name="Barona F."/>
        </authorList>
    </citation>
    <scope>NUCLEOTIDE SEQUENCE [LARGE SCALE GENOMIC DNA]</scope>
    <source>
        <strain evidence="2 3">MsiGto</strain>
    </source>
</reference>
<dbReference type="STRING" id="1784.VC42_24990"/>
<keyword evidence="1" id="KW-1133">Transmembrane helix</keyword>
<evidence type="ECO:0000256" key="1">
    <source>
        <dbReference type="SAM" id="Phobius"/>
    </source>
</evidence>
<evidence type="ECO:0008006" key="4">
    <source>
        <dbReference type="Google" id="ProtNLM"/>
    </source>
</evidence>
<keyword evidence="1" id="KW-0472">Membrane</keyword>
<feature type="transmembrane region" description="Helical" evidence="1">
    <location>
        <begin position="147"/>
        <end position="165"/>
    </location>
</feature>
<evidence type="ECO:0000313" key="3">
    <source>
        <dbReference type="Proteomes" id="UP000193040"/>
    </source>
</evidence>
<feature type="transmembrane region" description="Helical" evidence="1">
    <location>
        <begin position="171"/>
        <end position="196"/>
    </location>
</feature>
<dbReference type="EMBL" id="MZZM01000025">
    <property type="protein sequence ID" value="ORJ58196.1"/>
    <property type="molecule type" value="Genomic_DNA"/>
</dbReference>
<protein>
    <recommendedName>
        <fullName evidence="4">Proline and glycine rich transmembrane protein</fullName>
    </recommendedName>
</protein>
<comment type="caution">
    <text evidence="2">The sequence shown here is derived from an EMBL/GenBank/DDBJ whole genome shotgun (WGS) entry which is preliminary data.</text>
</comment>
<keyword evidence="1" id="KW-0812">Transmembrane</keyword>
<dbReference type="Proteomes" id="UP000193040">
    <property type="component" value="Unassembled WGS sequence"/>
</dbReference>
<keyword evidence="3" id="KW-1185">Reference proteome</keyword>
<feature type="transmembrane region" description="Helical" evidence="1">
    <location>
        <begin position="50"/>
        <end position="73"/>
    </location>
</feature>
<proteinExistence type="predicted"/>
<feature type="transmembrane region" description="Helical" evidence="1">
    <location>
        <begin position="94"/>
        <end position="111"/>
    </location>
</feature>
<accession>A0A1X0XZ89</accession>
<sequence length="219" mass="22501">MALIVATAGYGVVFAAASTLNFLGQNMSTNFTKFDFTDYNFSMDFSPTGVAVIGLGYVVSLIVTAYAQAGFFSGCLDIADGKPVSVGSFFKPRNLGMAFLAAFLVSVVTAIGYAACFLPGLLVVIFTQFTILFVVDRSQSAGKGFTSGVALVGSNFVAALLVWLLSVAAIVLGSLACGIGLLVTVPVAALIMTYAYRTLSGGQVAPPAPPGPSPRPLPA</sequence>
<organism evidence="2 3">
    <name type="scientific">Mycobacterium simiae</name>
    <name type="common">Mycobacterium habana</name>
    <dbReference type="NCBI Taxonomy" id="1784"/>
    <lineage>
        <taxon>Bacteria</taxon>
        <taxon>Bacillati</taxon>
        <taxon>Actinomycetota</taxon>
        <taxon>Actinomycetes</taxon>
        <taxon>Mycobacteriales</taxon>
        <taxon>Mycobacteriaceae</taxon>
        <taxon>Mycobacterium</taxon>
        <taxon>Mycobacterium simiae complex</taxon>
    </lineage>
</organism>
<dbReference type="AlphaFoldDB" id="A0A1X0XZ89"/>
<name>A0A1X0XZ89_MYCSI</name>